<feature type="transmembrane region" description="Helical" evidence="1">
    <location>
        <begin position="91"/>
        <end position="110"/>
    </location>
</feature>
<feature type="transmembrane region" description="Helical" evidence="1">
    <location>
        <begin position="42"/>
        <end position="60"/>
    </location>
</feature>
<comment type="caution">
    <text evidence="2">The sequence shown here is derived from an EMBL/GenBank/DDBJ whole genome shotgun (WGS) entry which is preliminary data.</text>
</comment>
<proteinExistence type="predicted"/>
<dbReference type="AlphaFoldDB" id="A0AAE5UA87"/>
<organism evidence="2 3">
    <name type="scientific">Priestia megaterium</name>
    <name type="common">Bacillus megaterium</name>
    <dbReference type="NCBI Taxonomy" id="1404"/>
    <lineage>
        <taxon>Bacteria</taxon>
        <taxon>Bacillati</taxon>
        <taxon>Bacillota</taxon>
        <taxon>Bacilli</taxon>
        <taxon>Bacillales</taxon>
        <taxon>Bacillaceae</taxon>
        <taxon>Priestia</taxon>
    </lineage>
</organism>
<evidence type="ECO:0000313" key="2">
    <source>
        <dbReference type="EMBL" id="PES33344.1"/>
    </source>
</evidence>
<accession>A0AAE5UA87</accession>
<feature type="transmembrane region" description="Helical" evidence="1">
    <location>
        <begin position="66"/>
        <end position="84"/>
    </location>
</feature>
<evidence type="ECO:0000256" key="1">
    <source>
        <dbReference type="SAM" id="Phobius"/>
    </source>
</evidence>
<dbReference type="RefSeq" id="WP_025751448.1">
    <property type="nucleotide sequence ID" value="NZ_AZUJ01000007.1"/>
</dbReference>
<protein>
    <submittedName>
        <fullName evidence="2">Branched-chain amino acid transporter AzlD</fullName>
    </submittedName>
</protein>
<gene>
    <name evidence="2" type="ORF">CN497_21665</name>
</gene>
<keyword evidence="1" id="KW-0472">Membrane</keyword>
<dbReference type="EMBL" id="NTYW01000036">
    <property type="protein sequence ID" value="PES33344.1"/>
    <property type="molecule type" value="Genomic_DNA"/>
</dbReference>
<dbReference type="PIRSF" id="PIRSF003203">
    <property type="entry name" value="AzlD"/>
    <property type="match status" value="1"/>
</dbReference>
<keyword evidence="1" id="KW-0812">Transmembrane</keyword>
<dbReference type="Pfam" id="PF05437">
    <property type="entry name" value="AzlD"/>
    <property type="match status" value="1"/>
</dbReference>
<dbReference type="InterPro" id="IPR008407">
    <property type="entry name" value="Brnchd-chn_aa_trnsp_AzlD"/>
</dbReference>
<name>A0AAE5UA87_PRIMG</name>
<feature type="transmembrane region" description="Helical" evidence="1">
    <location>
        <begin position="6"/>
        <end position="30"/>
    </location>
</feature>
<reference evidence="2 3" key="1">
    <citation type="submission" date="2017-09" db="EMBL/GenBank/DDBJ databases">
        <title>Large-scale bioinformatics analysis of Bacillus genomes uncovers conserved roles of natural products in bacterial physiology.</title>
        <authorList>
            <consortium name="Agbiome Team Llc"/>
            <person name="Bleich R.M."/>
            <person name="Kirk G.J."/>
            <person name="Santa Maria K.C."/>
            <person name="Allen S.E."/>
            <person name="Farag S."/>
            <person name="Shank E.A."/>
            <person name="Bowers A."/>
        </authorList>
    </citation>
    <scope>NUCLEOTIDE SEQUENCE [LARGE SCALE GENOMIC DNA]</scope>
    <source>
        <strain evidence="2 3">AFS003013</strain>
    </source>
</reference>
<evidence type="ECO:0000313" key="3">
    <source>
        <dbReference type="Proteomes" id="UP000220341"/>
    </source>
</evidence>
<keyword evidence="1" id="KW-1133">Transmembrane helix</keyword>
<dbReference type="Proteomes" id="UP000220341">
    <property type="component" value="Unassembled WGS sequence"/>
</dbReference>
<sequence length="111" mass="12238">MTMSLMQQVITVAMVVLGTMLTRFLPFIVFPANKPTPKYVQYLGKVLPAAVIGLLIIYCFKDVSLLSGSHGIPELIGVAMVVLLHSWKREMLLSIAGGTIIYMILVQVVFK</sequence>